<protein>
    <submittedName>
        <fullName evidence="1">Cyclase family protein</fullName>
        <ecNumber evidence="1">3.5.-.-</ecNumber>
    </submittedName>
</protein>
<dbReference type="RefSeq" id="WP_378964478.1">
    <property type="nucleotide sequence ID" value="NZ_JBHTBJ010000001.1"/>
</dbReference>
<dbReference type="EC" id="3.5.-.-" evidence="1"/>
<dbReference type="PANTHER" id="PTHR31118:SF12">
    <property type="entry name" value="CYCLASE-LIKE PROTEIN 2"/>
    <property type="match status" value="1"/>
</dbReference>
<sequence length="222" mass="23973">MRVRRIVDLSVPVGADTQVYPGDPVPRLAVHATVPEDGFNLLHLELGSQTGTHVDAPYHFRDDAPRLHELGLELFTGPGVLLDVRGVGAREPITWRRIAPHAGRLRLGVLALICTGWAAHYGTAAYFDHPYLDAEACRRMLDLGVRTFCLDAISIDETPDATHPGAGFPVHLLIAAAGGVIGENFRNLELVDFPDPLVSCLPIALENADGAPVRAVAMQLDE</sequence>
<gene>
    <name evidence="1" type="ORF">ACFQS1_03395</name>
</gene>
<organism evidence="1 2">
    <name type="scientific">Paractinoplanes rhizophilus</name>
    <dbReference type="NCBI Taxonomy" id="1416877"/>
    <lineage>
        <taxon>Bacteria</taxon>
        <taxon>Bacillati</taxon>
        <taxon>Actinomycetota</taxon>
        <taxon>Actinomycetes</taxon>
        <taxon>Micromonosporales</taxon>
        <taxon>Micromonosporaceae</taxon>
        <taxon>Paractinoplanes</taxon>
    </lineage>
</organism>
<keyword evidence="1" id="KW-0378">Hydrolase</keyword>
<keyword evidence="2" id="KW-1185">Reference proteome</keyword>
<dbReference type="InterPro" id="IPR037175">
    <property type="entry name" value="KFase_sf"/>
</dbReference>
<dbReference type="GO" id="GO:0016787">
    <property type="term" value="F:hydrolase activity"/>
    <property type="evidence" value="ECO:0007669"/>
    <property type="project" value="UniProtKB-KW"/>
</dbReference>
<reference evidence="2" key="1">
    <citation type="journal article" date="2019" name="Int. J. Syst. Evol. Microbiol.">
        <title>The Global Catalogue of Microorganisms (GCM) 10K type strain sequencing project: providing services to taxonomists for standard genome sequencing and annotation.</title>
        <authorList>
            <consortium name="The Broad Institute Genomics Platform"/>
            <consortium name="The Broad Institute Genome Sequencing Center for Infectious Disease"/>
            <person name="Wu L."/>
            <person name="Ma J."/>
        </authorList>
    </citation>
    <scope>NUCLEOTIDE SEQUENCE [LARGE SCALE GENOMIC DNA]</scope>
    <source>
        <strain evidence="2">XZYJT-10</strain>
    </source>
</reference>
<proteinExistence type="predicted"/>
<accession>A0ABW2HKV7</accession>
<dbReference type="Pfam" id="PF04199">
    <property type="entry name" value="Cyclase"/>
    <property type="match status" value="1"/>
</dbReference>
<dbReference type="Gene3D" id="3.50.30.50">
    <property type="entry name" value="Putative cyclase"/>
    <property type="match status" value="1"/>
</dbReference>
<comment type="caution">
    <text evidence="1">The sequence shown here is derived from an EMBL/GenBank/DDBJ whole genome shotgun (WGS) entry which is preliminary data.</text>
</comment>
<dbReference type="Proteomes" id="UP001596548">
    <property type="component" value="Unassembled WGS sequence"/>
</dbReference>
<dbReference type="EMBL" id="JBHTBJ010000001">
    <property type="protein sequence ID" value="MFC7273017.1"/>
    <property type="molecule type" value="Genomic_DNA"/>
</dbReference>
<dbReference type="InterPro" id="IPR007325">
    <property type="entry name" value="KFase/CYL"/>
</dbReference>
<name>A0ABW2HKV7_9ACTN</name>
<dbReference type="PANTHER" id="PTHR31118">
    <property type="entry name" value="CYCLASE-LIKE PROTEIN 2"/>
    <property type="match status" value="1"/>
</dbReference>
<evidence type="ECO:0000313" key="2">
    <source>
        <dbReference type="Proteomes" id="UP001596548"/>
    </source>
</evidence>
<dbReference type="SUPFAM" id="SSF102198">
    <property type="entry name" value="Putative cyclase"/>
    <property type="match status" value="1"/>
</dbReference>
<evidence type="ECO:0000313" key="1">
    <source>
        <dbReference type="EMBL" id="MFC7273017.1"/>
    </source>
</evidence>